<sequence>MNMEKIKLNASPCAHSVSPPIKMQLSTLFSAFLLLGRAMGAAVPEPAGKAIKVAKDQTPAPTRNCLHTKCKCWGNPGTWKTAKLYCGYCEDVVPVTGGPNLHGNEMFACGPGPDQCCDMGYSDTCQNLPFPRLKRRRSRLPRA</sequence>
<dbReference type="AlphaFoldDB" id="A0A6A6E7Z8"/>
<dbReference type="Proteomes" id="UP000800200">
    <property type="component" value="Unassembled WGS sequence"/>
</dbReference>
<protein>
    <submittedName>
        <fullName evidence="1">Uncharacterized protein</fullName>
    </submittedName>
</protein>
<gene>
    <name evidence="1" type="ORF">K469DRAFT_124627</name>
</gene>
<evidence type="ECO:0000313" key="2">
    <source>
        <dbReference type="Proteomes" id="UP000800200"/>
    </source>
</evidence>
<reference evidence="1" key="1">
    <citation type="journal article" date="2020" name="Stud. Mycol.">
        <title>101 Dothideomycetes genomes: a test case for predicting lifestyles and emergence of pathogens.</title>
        <authorList>
            <person name="Haridas S."/>
            <person name="Albert R."/>
            <person name="Binder M."/>
            <person name="Bloem J."/>
            <person name="Labutti K."/>
            <person name="Salamov A."/>
            <person name="Andreopoulos B."/>
            <person name="Baker S."/>
            <person name="Barry K."/>
            <person name="Bills G."/>
            <person name="Bluhm B."/>
            <person name="Cannon C."/>
            <person name="Castanera R."/>
            <person name="Culley D."/>
            <person name="Daum C."/>
            <person name="Ezra D."/>
            <person name="Gonzalez J."/>
            <person name="Henrissat B."/>
            <person name="Kuo A."/>
            <person name="Liang C."/>
            <person name="Lipzen A."/>
            <person name="Lutzoni F."/>
            <person name="Magnuson J."/>
            <person name="Mondo S."/>
            <person name="Nolan M."/>
            <person name="Ohm R."/>
            <person name="Pangilinan J."/>
            <person name="Park H.-J."/>
            <person name="Ramirez L."/>
            <person name="Alfaro M."/>
            <person name="Sun H."/>
            <person name="Tritt A."/>
            <person name="Yoshinaga Y."/>
            <person name="Zwiers L.-H."/>
            <person name="Turgeon B."/>
            <person name="Goodwin S."/>
            <person name="Spatafora J."/>
            <person name="Crous P."/>
            <person name="Grigoriev I."/>
        </authorList>
    </citation>
    <scope>NUCLEOTIDE SEQUENCE</scope>
    <source>
        <strain evidence="1">CBS 207.26</strain>
    </source>
</reference>
<organism evidence="1 2">
    <name type="scientific">Zopfia rhizophila CBS 207.26</name>
    <dbReference type="NCBI Taxonomy" id="1314779"/>
    <lineage>
        <taxon>Eukaryota</taxon>
        <taxon>Fungi</taxon>
        <taxon>Dikarya</taxon>
        <taxon>Ascomycota</taxon>
        <taxon>Pezizomycotina</taxon>
        <taxon>Dothideomycetes</taxon>
        <taxon>Dothideomycetes incertae sedis</taxon>
        <taxon>Zopfiaceae</taxon>
        <taxon>Zopfia</taxon>
    </lineage>
</organism>
<evidence type="ECO:0000313" key="1">
    <source>
        <dbReference type="EMBL" id="KAF2187145.1"/>
    </source>
</evidence>
<proteinExistence type="predicted"/>
<keyword evidence="2" id="KW-1185">Reference proteome</keyword>
<name>A0A6A6E7Z8_9PEZI</name>
<dbReference type="EMBL" id="ML994628">
    <property type="protein sequence ID" value="KAF2187145.1"/>
    <property type="molecule type" value="Genomic_DNA"/>
</dbReference>
<accession>A0A6A6E7Z8</accession>